<dbReference type="InterPro" id="IPR045621">
    <property type="entry name" value="BPD_transp_1_N"/>
</dbReference>
<dbReference type="GeneID" id="96796751"/>
<evidence type="ECO:0000256" key="1">
    <source>
        <dbReference type="ARBA" id="ARBA00004651"/>
    </source>
</evidence>
<dbReference type="PROSITE" id="PS50928">
    <property type="entry name" value="ABC_TM1"/>
    <property type="match status" value="1"/>
</dbReference>
<dbReference type="GO" id="GO:0005886">
    <property type="term" value="C:plasma membrane"/>
    <property type="evidence" value="ECO:0007669"/>
    <property type="project" value="UniProtKB-SubCell"/>
</dbReference>
<dbReference type="InterPro" id="IPR035906">
    <property type="entry name" value="MetI-like_sf"/>
</dbReference>
<comment type="caution">
    <text evidence="9">The sequence shown here is derived from an EMBL/GenBank/DDBJ whole genome shotgun (WGS) entry which is preliminary data.</text>
</comment>
<evidence type="ECO:0000313" key="9">
    <source>
        <dbReference type="EMBL" id="OKH94211.1"/>
    </source>
</evidence>
<proteinExistence type="inferred from homology"/>
<feature type="domain" description="ABC transmembrane type-1" evidence="8">
    <location>
        <begin position="95"/>
        <end position="304"/>
    </location>
</feature>
<feature type="transmembrane region" description="Helical" evidence="7">
    <location>
        <begin position="235"/>
        <end position="261"/>
    </location>
</feature>
<dbReference type="RefSeq" id="WP_073788954.1">
    <property type="nucleotide sequence ID" value="NZ_CP109290.1"/>
</dbReference>
<dbReference type="Pfam" id="PF00528">
    <property type="entry name" value="BPD_transp_1"/>
    <property type="match status" value="1"/>
</dbReference>
<evidence type="ECO:0000256" key="2">
    <source>
        <dbReference type="ARBA" id="ARBA00022448"/>
    </source>
</evidence>
<sequence>MTKFLVRRLLSALPTLLLVSVFVFSLVHMTPTDPVAQILGEGAPAEDKAAMTAQLGLDRSLFEQYVDWLGGALGGDLGASLYTSVPVTESIGTGIGITLSLAIAGMVIALAVGVPLGVLGALRPGTVADRLLTTVVALGLAVPSFWLAMLLVLVFAVNLGWLPVVGYTPLTEDPAAWFQGMILPALALGSHTAAVIARQTRSAMIDALESPYVQTLLARGIKRRRIVLRYATKNAMVPVLAVIAIQMSVLVAASFVIERIFAVPGLGTLLIDSVVRADYPVLQGSIVLVAVIVLLVNLGADVLYGVINPKVRPQ</sequence>
<dbReference type="Proteomes" id="UP000186455">
    <property type="component" value="Unassembled WGS sequence"/>
</dbReference>
<evidence type="ECO:0000256" key="7">
    <source>
        <dbReference type="RuleBase" id="RU363032"/>
    </source>
</evidence>
<name>A0A1Q4V8N9_9ACTN</name>
<evidence type="ECO:0000256" key="5">
    <source>
        <dbReference type="ARBA" id="ARBA00022989"/>
    </source>
</evidence>
<dbReference type="Pfam" id="PF19300">
    <property type="entry name" value="BPD_transp_1_N"/>
    <property type="match status" value="1"/>
</dbReference>
<organism evidence="9 10">
    <name type="scientific">Streptomyces uncialis</name>
    <dbReference type="NCBI Taxonomy" id="1048205"/>
    <lineage>
        <taxon>Bacteria</taxon>
        <taxon>Bacillati</taxon>
        <taxon>Actinomycetota</taxon>
        <taxon>Actinomycetes</taxon>
        <taxon>Kitasatosporales</taxon>
        <taxon>Streptomycetaceae</taxon>
        <taxon>Streptomyces</taxon>
    </lineage>
</organism>
<dbReference type="STRING" id="1048205.AB852_16610"/>
<reference evidence="9 10" key="1">
    <citation type="submission" date="2015-06" db="EMBL/GenBank/DDBJ databases">
        <title>Cloning and characterization of the uncialamcin biosynthetic gene cluster.</title>
        <authorList>
            <person name="Yan X."/>
            <person name="Huang T."/>
            <person name="Ge H."/>
            <person name="Shen B."/>
        </authorList>
    </citation>
    <scope>NUCLEOTIDE SEQUENCE [LARGE SCALE GENOMIC DNA]</scope>
    <source>
        <strain evidence="9 10">DCA2648</strain>
    </source>
</reference>
<dbReference type="PANTHER" id="PTHR43163:SF6">
    <property type="entry name" value="DIPEPTIDE TRANSPORT SYSTEM PERMEASE PROTEIN DPPB-RELATED"/>
    <property type="match status" value="1"/>
</dbReference>
<feature type="transmembrane region" description="Helical" evidence="7">
    <location>
        <begin position="95"/>
        <end position="119"/>
    </location>
</feature>
<feature type="transmembrane region" description="Helical" evidence="7">
    <location>
        <begin position="281"/>
        <end position="307"/>
    </location>
</feature>
<keyword evidence="2 7" id="KW-0813">Transport</keyword>
<dbReference type="InterPro" id="IPR000515">
    <property type="entry name" value="MetI-like"/>
</dbReference>
<keyword evidence="3" id="KW-1003">Cell membrane</keyword>
<evidence type="ECO:0000259" key="8">
    <source>
        <dbReference type="PROSITE" id="PS50928"/>
    </source>
</evidence>
<keyword evidence="4 7" id="KW-0812">Transmembrane</keyword>
<evidence type="ECO:0000313" key="10">
    <source>
        <dbReference type="Proteomes" id="UP000186455"/>
    </source>
</evidence>
<dbReference type="Gene3D" id="1.10.3720.10">
    <property type="entry name" value="MetI-like"/>
    <property type="match status" value="1"/>
</dbReference>
<dbReference type="SUPFAM" id="SSF161098">
    <property type="entry name" value="MetI-like"/>
    <property type="match status" value="1"/>
</dbReference>
<evidence type="ECO:0000256" key="3">
    <source>
        <dbReference type="ARBA" id="ARBA00022475"/>
    </source>
</evidence>
<protein>
    <recommendedName>
        <fullName evidence="8">ABC transmembrane type-1 domain-containing protein</fullName>
    </recommendedName>
</protein>
<evidence type="ECO:0000256" key="6">
    <source>
        <dbReference type="ARBA" id="ARBA00023136"/>
    </source>
</evidence>
<comment type="subcellular location">
    <subcellularLocation>
        <location evidence="1 7">Cell membrane</location>
        <topology evidence="1 7">Multi-pass membrane protein</topology>
    </subcellularLocation>
</comment>
<feature type="transmembrane region" description="Helical" evidence="7">
    <location>
        <begin position="176"/>
        <end position="197"/>
    </location>
</feature>
<dbReference type="GO" id="GO:0071916">
    <property type="term" value="F:dipeptide transmembrane transporter activity"/>
    <property type="evidence" value="ECO:0007669"/>
    <property type="project" value="TreeGrafter"/>
</dbReference>
<accession>A0A1Q4V8N9</accession>
<keyword evidence="6 7" id="KW-0472">Membrane</keyword>
<dbReference type="CDD" id="cd06261">
    <property type="entry name" value="TM_PBP2"/>
    <property type="match status" value="1"/>
</dbReference>
<gene>
    <name evidence="9" type="ORF">AB852_16610</name>
</gene>
<evidence type="ECO:0000256" key="4">
    <source>
        <dbReference type="ARBA" id="ARBA00022692"/>
    </source>
</evidence>
<keyword evidence="10" id="KW-1185">Reference proteome</keyword>
<dbReference type="PANTHER" id="PTHR43163">
    <property type="entry name" value="DIPEPTIDE TRANSPORT SYSTEM PERMEASE PROTEIN DPPB-RELATED"/>
    <property type="match status" value="1"/>
</dbReference>
<feature type="transmembrane region" description="Helical" evidence="7">
    <location>
        <begin position="131"/>
        <end position="156"/>
    </location>
</feature>
<dbReference type="AlphaFoldDB" id="A0A1Q4V8N9"/>
<comment type="similarity">
    <text evidence="7">Belongs to the binding-protein-dependent transport system permease family.</text>
</comment>
<dbReference type="EMBL" id="LFBV01000003">
    <property type="protein sequence ID" value="OKH94211.1"/>
    <property type="molecule type" value="Genomic_DNA"/>
</dbReference>
<keyword evidence="5 7" id="KW-1133">Transmembrane helix</keyword>